<dbReference type="PANTHER" id="PTHR43626:SF4">
    <property type="entry name" value="GCN5-RELATED N-ACETYLTRANSFERASE 2, CHLOROPLASTIC"/>
    <property type="match status" value="1"/>
</dbReference>
<evidence type="ECO:0000256" key="1">
    <source>
        <dbReference type="ARBA" id="ARBA00022679"/>
    </source>
</evidence>
<keyword evidence="5" id="KW-1185">Reference proteome</keyword>
<protein>
    <submittedName>
        <fullName evidence="4">GNAT family N-acetyltransferase</fullName>
        <ecNumber evidence="4">2.3.-.-</ecNumber>
    </submittedName>
</protein>
<feature type="domain" description="N-acetyltransferase" evidence="3">
    <location>
        <begin position="4"/>
        <end position="139"/>
    </location>
</feature>
<dbReference type="PROSITE" id="PS51186">
    <property type="entry name" value="GNAT"/>
    <property type="match status" value="1"/>
</dbReference>
<dbReference type="EC" id="2.3.-.-" evidence="4"/>
<dbReference type="EMBL" id="JBHUCX010000028">
    <property type="protein sequence ID" value="MFD1675226.1"/>
    <property type="molecule type" value="Genomic_DNA"/>
</dbReference>
<evidence type="ECO:0000313" key="5">
    <source>
        <dbReference type="Proteomes" id="UP001597079"/>
    </source>
</evidence>
<keyword evidence="2 4" id="KW-0012">Acyltransferase</keyword>
<dbReference type="InterPro" id="IPR045039">
    <property type="entry name" value="NSI-like"/>
</dbReference>
<dbReference type="PANTHER" id="PTHR43626">
    <property type="entry name" value="ACYL-COA N-ACYLTRANSFERASE"/>
    <property type="match status" value="1"/>
</dbReference>
<accession>A0ABW4JFZ8</accession>
<dbReference type="CDD" id="cd04301">
    <property type="entry name" value="NAT_SF"/>
    <property type="match status" value="1"/>
</dbReference>
<gene>
    <name evidence="4" type="ORF">ACFSB2_11025</name>
</gene>
<comment type="caution">
    <text evidence="4">The sequence shown here is derived from an EMBL/GenBank/DDBJ whole genome shotgun (WGS) entry which is preliminary data.</text>
</comment>
<proteinExistence type="predicted"/>
<evidence type="ECO:0000313" key="4">
    <source>
        <dbReference type="EMBL" id="MFD1675226.1"/>
    </source>
</evidence>
<dbReference type="Gene3D" id="3.40.630.30">
    <property type="match status" value="1"/>
</dbReference>
<dbReference type="RefSeq" id="WP_377943100.1">
    <property type="nucleotide sequence ID" value="NZ_JBHUCX010000028.1"/>
</dbReference>
<keyword evidence="1 4" id="KW-0808">Transferase</keyword>
<reference evidence="5" key="1">
    <citation type="journal article" date="2019" name="Int. J. Syst. Evol. Microbiol.">
        <title>The Global Catalogue of Microorganisms (GCM) 10K type strain sequencing project: providing services to taxonomists for standard genome sequencing and annotation.</title>
        <authorList>
            <consortium name="The Broad Institute Genomics Platform"/>
            <consortium name="The Broad Institute Genome Sequencing Center for Infectious Disease"/>
            <person name="Wu L."/>
            <person name="Ma J."/>
        </authorList>
    </citation>
    <scope>NUCLEOTIDE SEQUENCE [LARGE SCALE GENOMIC DNA]</scope>
    <source>
        <strain evidence="5">CGMCC 1.12286</strain>
    </source>
</reference>
<evidence type="ECO:0000259" key="3">
    <source>
        <dbReference type="PROSITE" id="PS51186"/>
    </source>
</evidence>
<evidence type="ECO:0000256" key="2">
    <source>
        <dbReference type="ARBA" id="ARBA00023315"/>
    </source>
</evidence>
<dbReference type="Proteomes" id="UP001597079">
    <property type="component" value="Unassembled WGS sequence"/>
</dbReference>
<organism evidence="4 5">
    <name type="scientific">Alicyclobacillus fodiniaquatilis</name>
    <dbReference type="NCBI Taxonomy" id="1661150"/>
    <lineage>
        <taxon>Bacteria</taxon>
        <taxon>Bacillati</taxon>
        <taxon>Bacillota</taxon>
        <taxon>Bacilli</taxon>
        <taxon>Bacillales</taxon>
        <taxon>Alicyclobacillaceae</taxon>
        <taxon>Alicyclobacillus</taxon>
    </lineage>
</organism>
<sequence length="139" mass="15777">MDIQLHHDFSLANLDELQQIYLSVGWKRRDIGIIRKILAASTHVTIAMDGQRMVGFGRAISDGVFNAAIYDVVVHPDYQRHGIGKRIVEDLLHRLRDISCVHLIATTGNEHFYRGVGFKKVKTAMARYLSPALDSEYLE</sequence>
<name>A0ABW4JFZ8_9BACL</name>
<dbReference type="InterPro" id="IPR000182">
    <property type="entry name" value="GNAT_dom"/>
</dbReference>
<dbReference type="SUPFAM" id="SSF55729">
    <property type="entry name" value="Acyl-CoA N-acyltransferases (Nat)"/>
    <property type="match status" value="1"/>
</dbReference>
<dbReference type="Pfam" id="PF00583">
    <property type="entry name" value="Acetyltransf_1"/>
    <property type="match status" value="1"/>
</dbReference>
<dbReference type="InterPro" id="IPR016181">
    <property type="entry name" value="Acyl_CoA_acyltransferase"/>
</dbReference>
<dbReference type="GO" id="GO:0016746">
    <property type="term" value="F:acyltransferase activity"/>
    <property type="evidence" value="ECO:0007669"/>
    <property type="project" value="UniProtKB-KW"/>
</dbReference>